<gene>
    <name evidence="2" type="ORF">GO998_18865</name>
</gene>
<name>A0ABX7ZLP9_9RALS</name>
<accession>A0ABX7ZLP9</accession>
<keyword evidence="1" id="KW-0812">Transmembrane</keyword>
<evidence type="ECO:0000313" key="2">
    <source>
        <dbReference type="EMBL" id="QUP55809.1"/>
    </source>
</evidence>
<keyword evidence="1" id="KW-1133">Transmembrane helix</keyword>
<dbReference type="Proteomes" id="UP000677898">
    <property type="component" value="Plasmid pLLRS-1"/>
</dbReference>
<feature type="transmembrane region" description="Helical" evidence="1">
    <location>
        <begin position="15"/>
        <end position="36"/>
    </location>
</feature>
<keyword evidence="2" id="KW-0614">Plasmid</keyword>
<dbReference type="RefSeq" id="WP_157771975.1">
    <property type="nucleotide sequence ID" value="NZ_CP046730.1"/>
</dbReference>
<reference evidence="2 3" key="1">
    <citation type="journal article" date="2021" name="Phytopathology">
        <title>Complete genome sequence of Ralstonia syzygii subsp. indonesiensis strain LLRS-1, isolated from wilted tobacco in China.</title>
        <authorList>
            <person name="Lu C.H."/>
            <person name="Li J.Y."/>
            <person name="Mi M.G."/>
            <person name="Lin Z.L."/>
            <person name="Jiang N."/>
            <person name="Gai X."/>
            <person name="Ma J.H."/>
            <person name="Lei L.P."/>
            <person name="Xia Z.Y."/>
        </authorList>
    </citation>
    <scope>NUCLEOTIDE SEQUENCE [LARGE SCALE GENOMIC DNA]</scope>
    <source>
        <strain evidence="2 3">LLRS-1</strain>
    </source>
</reference>
<protein>
    <recommendedName>
        <fullName evidence="4">Transmembrane protein</fullName>
    </recommendedName>
</protein>
<feature type="transmembrane region" description="Helical" evidence="1">
    <location>
        <begin position="79"/>
        <end position="105"/>
    </location>
</feature>
<evidence type="ECO:0000313" key="3">
    <source>
        <dbReference type="Proteomes" id="UP000677898"/>
    </source>
</evidence>
<keyword evidence="1" id="KW-0472">Membrane</keyword>
<feature type="transmembrane region" description="Helical" evidence="1">
    <location>
        <begin position="48"/>
        <end position="73"/>
    </location>
</feature>
<geneLocation type="plasmid" evidence="2 3">
    <name>pLLRS-1</name>
</geneLocation>
<keyword evidence="3" id="KW-1185">Reference proteome</keyword>
<evidence type="ECO:0000256" key="1">
    <source>
        <dbReference type="SAM" id="Phobius"/>
    </source>
</evidence>
<evidence type="ECO:0008006" key="4">
    <source>
        <dbReference type="Google" id="ProtNLM"/>
    </source>
</evidence>
<sequence>MQESLGELQARQLKALRVTAFKFLLPAAVISILWDGMDAWTSAQRGQFSLLAAQAASVVGTIFTIAGTGAAAIGFGNAFWMGAAALLGLVGAVLTIASVVAVLILSEDEWVAWLRDNPLNKERKARKPVHDDLKETLQKLSNAQAALT</sequence>
<proteinExistence type="predicted"/>
<organism evidence="2 3">
    <name type="scientific">Ralstonia syzygii</name>
    <dbReference type="NCBI Taxonomy" id="28097"/>
    <lineage>
        <taxon>Bacteria</taxon>
        <taxon>Pseudomonadati</taxon>
        <taxon>Pseudomonadota</taxon>
        <taxon>Betaproteobacteria</taxon>
        <taxon>Burkholderiales</taxon>
        <taxon>Burkholderiaceae</taxon>
        <taxon>Ralstonia</taxon>
        <taxon>Ralstonia solanacearum species complex</taxon>
    </lineage>
</organism>
<dbReference type="EMBL" id="CP046730">
    <property type="protein sequence ID" value="QUP55809.1"/>
    <property type="molecule type" value="Genomic_DNA"/>
</dbReference>